<keyword evidence="1" id="KW-1133">Transmembrane helix</keyword>
<dbReference type="EMBL" id="QZFU01000016">
    <property type="protein sequence ID" value="RJO77173.1"/>
    <property type="molecule type" value="Genomic_DNA"/>
</dbReference>
<evidence type="ECO:0000259" key="2">
    <source>
        <dbReference type="Pfam" id="PF03779"/>
    </source>
</evidence>
<feature type="transmembrane region" description="Helical" evidence="1">
    <location>
        <begin position="7"/>
        <end position="26"/>
    </location>
</feature>
<gene>
    <name evidence="3" type="ORF">D5S18_09150</name>
</gene>
<proteinExistence type="predicted"/>
<accession>A0A3A4L4C2</accession>
<dbReference type="Proteomes" id="UP000266677">
    <property type="component" value="Unassembled WGS sequence"/>
</dbReference>
<evidence type="ECO:0000313" key="4">
    <source>
        <dbReference type="Proteomes" id="UP000266677"/>
    </source>
</evidence>
<feature type="transmembrane region" description="Helical" evidence="1">
    <location>
        <begin position="86"/>
        <end position="109"/>
    </location>
</feature>
<sequence length="119" mass="12613">MFSESRAQHLLMTVLGVFTALSPIWVTHSNKAMWSLIVLGVLIALVGLGQMARTLGTMGDFAGAILGVLLFISPWVMNFATDYKGASWTAWVVGVVTAAAALAALPMVAGRFGKMAPHH</sequence>
<feature type="domain" description="SPW repeat-containing integral membrane" evidence="2">
    <location>
        <begin position="8"/>
        <end position="102"/>
    </location>
</feature>
<dbReference type="InterPro" id="IPR005530">
    <property type="entry name" value="SPW"/>
</dbReference>
<evidence type="ECO:0000256" key="1">
    <source>
        <dbReference type="SAM" id="Phobius"/>
    </source>
</evidence>
<protein>
    <recommendedName>
        <fullName evidence="2">SPW repeat-containing integral membrane domain-containing protein</fullName>
    </recommendedName>
</protein>
<evidence type="ECO:0000313" key="3">
    <source>
        <dbReference type="EMBL" id="RJO77173.1"/>
    </source>
</evidence>
<dbReference type="Pfam" id="PF03779">
    <property type="entry name" value="SPW"/>
    <property type="match status" value="1"/>
</dbReference>
<keyword evidence="1" id="KW-0472">Membrane</keyword>
<feature type="transmembrane region" description="Helical" evidence="1">
    <location>
        <begin position="32"/>
        <end position="49"/>
    </location>
</feature>
<comment type="caution">
    <text evidence="3">The sequence shown here is derived from an EMBL/GenBank/DDBJ whole genome shotgun (WGS) entry which is preliminary data.</text>
</comment>
<organism evidence="3 4">
    <name type="scientific">Nocardia panacis</name>
    <dbReference type="NCBI Taxonomy" id="2340916"/>
    <lineage>
        <taxon>Bacteria</taxon>
        <taxon>Bacillati</taxon>
        <taxon>Actinomycetota</taxon>
        <taxon>Actinomycetes</taxon>
        <taxon>Mycobacteriales</taxon>
        <taxon>Nocardiaceae</taxon>
        <taxon>Nocardia</taxon>
    </lineage>
</organism>
<dbReference type="AlphaFoldDB" id="A0A3A4L4C2"/>
<keyword evidence="1" id="KW-0812">Transmembrane</keyword>
<dbReference type="RefSeq" id="WP_120040441.1">
    <property type="nucleotide sequence ID" value="NZ_QZFU01000016.1"/>
</dbReference>
<dbReference type="OrthoDB" id="32521at2"/>
<feature type="transmembrane region" description="Helical" evidence="1">
    <location>
        <begin position="61"/>
        <end position="80"/>
    </location>
</feature>
<reference evidence="3 4" key="1">
    <citation type="submission" date="2018-09" db="EMBL/GenBank/DDBJ databases">
        <title>YIM PH21274 draft genome.</title>
        <authorList>
            <person name="Miao C."/>
        </authorList>
    </citation>
    <scope>NUCLEOTIDE SEQUENCE [LARGE SCALE GENOMIC DNA]</scope>
    <source>
        <strain evidence="3 4">YIM PH 21724</strain>
    </source>
</reference>
<keyword evidence="4" id="KW-1185">Reference proteome</keyword>
<name>A0A3A4L4C2_9NOCA</name>